<dbReference type="HOGENOM" id="CLU_050573_1_0_1"/>
<dbReference type="eggNOG" id="ENOG502RZQS">
    <property type="taxonomic scope" value="Eukaryota"/>
</dbReference>
<name>G0V8P4_NAUCA</name>
<sequence>MFSLNFHKPGNYFFILPWVAFIPWYGMLIAMLICYAAQGHPLYWFMSEKASPVYISDIGATNLRPLFISCVAWEGLGYALTVFAEYYQRSGGDIPMFRRKSQGASRKFLMPPWYRKDERNLIFAACILGALGEIALLMCTIFSTAHYHHVHLAMVAVFVVLMFFSVVCLSTEYFLMGRHYALLHPLADHTRDLPEKPEDIPWYKWEGYVWNKFFISGLAKAIWLVFAVVWAICFGAISDDSTSACFEWLLAFWFGLLFIIISVDFYMGSRYKDSRYFNRIESFAGYYKYDQMLGAVDVSIQMTGDDDQSFDKAVTNSASSV</sequence>
<evidence type="ECO:0000256" key="2">
    <source>
        <dbReference type="ARBA" id="ARBA00022692"/>
    </source>
</evidence>
<dbReference type="PANTHER" id="PTHR21324">
    <property type="entry name" value="FASTING-INDUCIBLE INTEGRAL MEMBRANE PROTEIN TM6P1-RELATED"/>
    <property type="match status" value="1"/>
</dbReference>
<dbReference type="FunCoup" id="G0V8P4">
    <property type="interactions" value="95"/>
</dbReference>
<dbReference type="OMA" id="YRSQHRI"/>
<dbReference type="Pfam" id="PF10277">
    <property type="entry name" value="Frag1"/>
    <property type="match status" value="1"/>
</dbReference>
<gene>
    <name evidence="7" type="primary">NCAS0A12850</name>
    <name evidence="7" type="ordered locus">NCAS_0A12850</name>
</gene>
<dbReference type="OrthoDB" id="10032492at2759"/>
<dbReference type="Proteomes" id="UP000001640">
    <property type="component" value="Chromosome 1"/>
</dbReference>
<keyword evidence="2 5" id="KW-0812">Transmembrane</keyword>
<evidence type="ECO:0000313" key="8">
    <source>
        <dbReference type="Proteomes" id="UP000001640"/>
    </source>
</evidence>
<dbReference type="GO" id="GO:0012505">
    <property type="term" value="C:endomembrane system"/>
    <property type="evidence" value="ECO:0007669"/>
    <property type="project" value="UniProtKB-SubCell"/>
</dbReference>
<dbReference type="GO" id="GO:0005886">
    <property type="term" value="C:plasma membrane"/>
    <property type="evidence" value="ECO:0007669"/>
    <property type="project" value="TreeGrafter"/>
</dbReference>
<organism evidence="7 8">
    <name type="scientific">Naumovozyma castellii</name>
    <name type="common">Yeast</name>
    <name type="synonym">Saccharomyces castellii</name>
    <dbReference type="NCBI Taxonomy" id="27288"/>
    <lineage>
        <taxon>Eukaryota</taxon>
        <taxon>Fungi</taxon>
        <taxon>Dikarya</taxon>
        <taxon>Ascomycota</taxon>
        <taxon>Saccharomycotina</taxon>
        <taxon>Saccharomycetes</taxon>
        <taxon>Saccharomycetales</taxon>
        <taxon>Saccharomycetaceae</taxon>
        <taxon>Naumovozyma</taxon>
    </lineage>
</organism>
<feature type="transmembrane region" description="Helical" evidence="5">
    <location>
        <begin position="213"/>
        <end position="237"/>
    </location>
</feature>
<dbReference type="InterPro" id="IPR019402">
    <property type="entry name" value="CWH43_N"/>
</dbReference>
<dbReference type="KEGG" id="ncs:NCAS_0A12850"/>
<dbReference type="STRING" id="1064592.G0V8P4"/>
<dbReference type="InParanoid" id="G0V8P4"/>
<comment type="subcellular location">
    <subcellularLocation>
        <location evidence="1">Endomembrane system</location>
        <topology evidence="1">Multi-pass membrane protein</topology>
    </subcellularLocation>
</comment>
<feature type="transmembrane region" description="Helical" evidence="5">
    <location>
        <begin position="151"/>
        <end position="175"/>
    </location>
</feature>
<feature type="transmembrane region" description="Helical" evidence="5">
    <location>
        <begin position="249"/>
        <end position="267"/>
    </location>
</feature>
<dbReference type="RefSeq" id="XP_003674223.1">
    <property type="nucleotide sequence ID" value="XM_003674175.1"/>
</dbReference>
<dbReference type="InterPro" id="IPR050911">
    <property type="entry name" value="DRAM/TMEM150_Autophagy_Mod"/>
</dbReference>
<dbReference type="EMBL" id="HE576752">
    <property type="protein sequence ID" value="CCC67843.1"/>
    <property type="molecule type" value="Genomic_DNA"/>
</dbReference>
<evidence type="ECO:0000313" key="7">
    <source>
        <dbReference type="EMBL" id="CCC67843.1"/>
    </source>
</evidence>
<keyword evidence="4 5" id="KW-0472">Membrane</keyword>
<accession>G0V8P4</accession>
<keyword evidence="3 5" id="KW-1133">Transmembrane helix</keyword>
<dbReference type="PANTHER" id="PTHR21324:SF2">
    <property type="entry name" value="EG:22E5.9 PROTEIN"/>
    <property type="match status" value="1"/>
</dbReference>
<reference key="2">
    <citation type="submission" date="2011-08" db="EMBL/GenBank/DDBJ databases">
        <title>Genome sequence of Naumovozyma castellii.</title>
        <authorList>
            <person name="Gordon J.L."/>
            <person name="Armisen D."/>
            <person name="Proux-Wera E."/>
            <person name="OhEigeartaigh S.S."/>
            <person name="Byrne K.P."/>
            <person name="Wolfe K.H."/>
        </authorList>
    </citation>
    <scope>NUCLEOTIDE SEQUENCE</scope>
    <source>
        <strain>Type strain:CBS 4309</strain>
    </source>
</reference>
<evidence type="ECO:0000256" key="1">
    <source>
        <dbReference type="ARBA" id="ARBA00004127"/>
    </source>
</evidence>
<evidence type="ECO:0000256" key="3">
    <source>
        <dbReference type="ARBA" id="ARBA00022989"/>
    </source>
</evidence>
<keyword evidence="8" id="KW-1185">Reference proteome</keyword>
<evidence type="ECO:0000256" key="4">
    <source>
        <dbReference type="ARBA" id="ARBA00023136"/>
    </source>
</evidence>
<dbReference type="AlphaFoldDB" id="G0V8P4"/>
<proteinExistence type="predicted"/>
<feature type="domain" description="CWH43-like N-terminal" evidence="6">
    <location>
        <begin position="12"/>
        <end position="267"/>
    </location>
</feature>
<dbReference type="GeneID" id="96901321"/>
<feature type="transmembrane region" description="Helical" evidence="5">
    <location>
        <begin position="121"/>
        <end position="145"/>
    </location>
</feature>
<evidence type="ECO:0000256" key="5">
    <source>
        <dbReference type="SAM" id="Phobius"/>
    </source>
</evidence>
<protein>
    <recommendedName>
        <fullName evidence="6">CWH43-like N-terminal domain-containing protein</fullName>
    </recommendedName>
</protein>
<evidence type="ECO:0000259" key="6">
    <source>
        <dbReference type="Pfam" id="PF10277"/>
    </source>
</evidence>
<reference evidence="7 8" key="1">
    <citation type="journal article" date="2011" name="Proc. Natl. Acad. Sci. U.S.A.">
        <title>Evolutionary erosion of yeast sex chromosomes by mating-type switching accidents.</title>
        <authorList>
            <person name="Gordon J.L."/>
            <person name="Armisen D."/>
            <person name="Proux-Wera E."/>
            <person name="Oheigeartaigh S.S."/>
            <person name="Byrne K.P."/>
            <person name="Wolfe K.H."/>
        </authorList>
    </citation>
    <scope>NUCLEOTIDE SEQUENCE [LARGE SCALE GENOMIC DNA]</scope>
    <source>
        <strain evidence="8">ATCC 76901 / BCRC 22586 / CBS 4309 / NBRC 1992 / NRRL Y-12630</strain>
    </source>
</reference>
<feature type="transmembrane region" description="Helical" evidence="5">
    <location>
        <begin position="12"/>
        <end position="37"/>
    </location>
</feature>